<dbReference type="SUPFAM" id="SSF49879">
    <property type="entry name" value="SMAD/FHA domain"/>
    <property type="match status" value="1"/>
</dbReference>
<name>A0A1D8NQ76_YARLL</name>
<sequence>MRENGSLRSARSVSSLNSVDSSATVQPSDRDVPVNAPSVYPRTASATASTTSTSAGASSVGASTSSGSISSIPNSSSSSSIAPKRVNGGGAPTTAAPTAVSGATGVSSVTQGPTGTPGRSVSTAIQAATTPAPSTSAPQISSAAASNNTNNNNNNNNATTATNAPADPPRRRTRNTSASSASELGITPARTQYCVVIVLSPRNNTFDRKSLVLPFYPEVLKLGRQTSQKTLPSPDNGYFDSRVLSRQHAEIWADKLTRKVWMKDAKSSNGTYINGERLSQDGRESEPHELKRNDLLELGIDIANNDGSALLHRKISAVVERISVMSLQSGDSSLTQVNVLSNGSGVVSQNNGGNNQQLTQNQTLTSQGQQTLIGPPSRARPKKAEALDVALFGDVDTSLEDLALGHSRNSVGGLFMKSGISSSSNIENAVKTLAEQIHSTRVETAKLESVRKMLSQIQSQQKKHKSLKDERNEQMKEYASVELQQRVRELEAEVKQGKEKIRDLETELERTRAVGTASGAAGVATAAGVVGAVSNPSSDSEVLTQLKREVTDTKAENSRLRERAEVAEQQAESSTIQLSLIEQQLDEYKQQLDHHKQQLDEHKDNKPHKKQMFASLTVLVLGIGFVVANKFFREHIDRWVAGITGVGSAAV</sequence>
<evidence type="ECO:0000256" key="2">
    <source>
        <dbReference type="SAM" id="MobiDB-lite"/>
    </source>
</evidence>
<dbReference type="KEGG" id="yli:2907841"/>
<feature type="compositionally biased region" description="Low complexity" evidence="2">
    <location>
        <begin position="122"/>
        <end position="165"/>
    </location>
</feature>
<evidence type="ECO:0000313" key="6">
    <source>
        <dbReference type="Proteomes" id="UP000182444"/>
    </source>
</evidence>
<dbReference type="Gene3D" id="2.60.200.20">
    <property type="match status" value="1"/>
</dbReference>
<feature type="domain" description="FHA" evidence="3">
    <location>
        <begin position="220"/>
        <end position="278"/>
    </location>
</feature>
<gene>
    <name evidence="5" type="ORF">B0I71DRAFT_128878</name>
    <name evidence="4" type="ORF">YALI1_F34661g</name>
</gene>
<accession>A0A1D8NQ76</accession>
<protein>
    <recommendedName>
        <fullName evidence="3">FHA domain-containing protein</fullName>
    </recommendedName>
</protein>
<dbReference type="PROSITE" id="PS50006">
    <property type="entry name" value="FHA_DOMAIN"/>
    <property type="match status" value="1"/>
</dbReference>
<feature type="coiled-coil region" evidence="1">
    <location>
        <begin position="450"/>
        <end position="514"/>
    </location>
</feature>
<dbReference type="InterPro" id="IPR000253">
    <property type="entry name" value="FHA_dom"/>
</dbReference>
<feature type="compositionally biased region" description="Low complexity" evidence="2">
    <location>
        <begin position="1"/>
        <end position="23"/>
    </location>
</feature>
<dbReference type="Pfam" id="PF00498">
    <property type="entry name" value="FHA"/>
    <property type="match status" value="1"/>
</dbReference>
<evidence type="ECO:0000259" key="3">
    <source>
        <dbReference type="PROSITE" id="PS50006"/>
    </source>
</evidence>
<evidence type="ECO:0000313" key="4">
    <source>
        <dbReference type="EMBL" id="AOW07774.1"/>
    </source>
</evidence>
<proteinExistence type="predicted"/>
<dbReference type="EMBL" id="CP017558">
    <property type="protein sequence ID" value="AOW07774.1"/>
    <property type="molecule type" value="Genomic_DNA"/>
</dbReference>
<dbReference type="VEuPathDB" id="FungiDB:YALI1_F34661g"/>
<dbReference type="EMBL" id="KZ857329">
    <property type="protein sequence ID" value="RDW27622.1"/>
    <property type="molecule type" value="Genomic_DNA"/>
</dbReference>
<feature type="region of interest" description="Disordered" evidence="2">
    <location>
        <begin position="1"/>
        <end position="184"/>
    </location>
</feature>
<dbReference type="GO" id="GO:0005737">
    <property type="term" value="C:cytoplasm"/>
    <property type="evidence" value="ECO:0007669"/>
    <property type="project" value="TreeGrafter"/>
</dbReference>
<dbReference type="Proteomes" id="UP000256601">
    <property type="component" value="Unassembled WGS sequence"/>
</dbReference>
<dbReference type="PANTHER" id="PTHR15715">
    <property type="entry name" value="CENTROSOMAL PROTEIN OF 170 KDA"/>
    <property type="match status" value="1"/>
</dbReference>
<dbReference type="InterPro" id="IPR008984">
    <property type="entry name" value="SMAD_FHA_dom_sf"/>
</dbReference>
<dbReference type="InterPro" id="IPR051176">
    <property type="entry name" value="Cent_Immune-Sig_Mod"/>
</dbReference>
<feature type="compositionally biased region" description="Low complexity" evidence="2">
    <location>
        <begin position="92"/>
        <end position="106"/>
    </location>
</feature>
<dbReference type="SMART" id="SM00240">
    <property type="entry name" value="FHA"/>
    <property type="match status" value="1"/>
</dbReference>
<dbReference type="Proteomes" id="UP000182444">
    <property type="component" value="Chromosome 1F"/>
</dbReference>
<feature type="coiled-coil region" evidence="1">
    <location>
        <begin position="543"/>
        <end position="605"/>
    </location>
</feature>
<evidence type="ECO:0000313" key="5">
    <source>
        <dbReference type="EMBL" id="RDW27622.1"/>
    </source>
</evidence>
<dbReference type="PANTHER" id="PTHR15715:SF37">
    <property type="entry name" value="LD47843P"/>
    <property type="match status" value="1"/>
</dbReference>
<dbReference type="GeneID" id="2907841"/>
<dbReference type="VEuPathDB" id="FungiDB:YALI0_F27291g"/>
<keyword evidence="1" id="KW-0175">Coiled coil</keyword>
<feature type="compositionally biased region" description="Low complexity" evidence="2">
    <location>
        <begin position="43"/>
        <end position="82"/>
    </location>
</feature>
<dbReference type="eggNOG" id="KOG3872">
    <property type="taxonomic scope" value="Eukaryota"/>
</dbReference>
<reference evidence="5 7" key="2">
    <citation type="submission" date="2018-07" db="EMBL/GenBank/DDBJ databases">
        <title>Draft Genome Assemblies for Five Robust Yarrowia lipolytica Strains Exhibiting High Lipid Production and Pentose Sugar Utilization and Sugar Alcohol Secretion from Undetoxified Lignocellulosic Biomass Hydrolysates.</title>
        <authorList>
            <consortium name="DOE Joint Genome Institute"/>
            <person name="Walker C."/>
            <person name="Ryu S."/>
            <person name="Na H."/>
            <person name="Zane M."/>
            <person name="LaButti K."/>
            <person name="Lipzen A."/>
            <person name="Haridas S."/>
            <person name="Barry K."/>
            <person name="Grigoriev I.V."/>
            <person name="Quarterman J."/>
            <person name="Slininger P."/>
            <person name="Dien B."/>
            <person name="Trinh C.T."/>
        </authorList>
    </citation>
    <scope>NUCLEOTIDE SEQUENCE [LARGE SCALE GENOMIC DNA]</scope>
    <source>
        <strain evidence="5 7">YB392</strain>
    </source>
</reference>
<organism evidence="4 6">
    <name type="scientific">Yarrowia lipolytica</name>
    <name type="common">Candida lipolytica</name>
    <dbReference type="NCBI Taxonomy" id="4952"/>
    <lineage>
        <taxon>Eukaryota</taxon>
        <taxon>Fungi</taxon>
        <taxon>Dikarya</taxon>
        <taxon>Ascomycota</taxon>
        <taxon>Saccharomycotina</taxon>
        <taxon>Dipodascomycetes</taxon>
        <taxon>Dipodascales</taxon>
        <taxon>Dipodascales incertae sedis</taxon>
        <taxon>Yarrowia</taxon>
    </lineage>
</organism>
<feature type="compositionally biased region" description="Polar residues" evidence="2">
    <location>
        <begin position="107"/>
        <end position="121"/>
    </location>
</feature>
<evidence type="ECO:0000313" key="7">
    <source>
        <dbReference type="Proteomes" id="UP000256601"/>
    </source>
</evidence>
<dbReference type="AlphaFoldDB" id="A0A1D8NQ76"/>
<reference evidence="4 6" key="1">
    <citation type="journal article" date="2016" name="PLoS ONE">
        <title>Sequence Assembly of Yarrowia lipolytica Strain W29/CLIB89 Shows Transposable Element Diversity.</title>
        <authorList>
            <person name="Magnan C."/>
            <person name="Yu J."/>
            <person name="Chang I."/>
            <person name="Jahn E."/>
            <person name="Kanomata Y."/>
            <person name="Wu J."/>
            <person name="Zeller M."/>
            <person name="Oakes M."/>
            <person name="Baldi P."/>
            <person name="Sandmeyer S."/>
        </authorList>
    </citation>
    <scope>NUCLEOTIDE SEQUENCE [LARGE SCALE GENOMIC DNA]</scope>
    <source>
        <strain evidence="4">CLIB89</strain>
        <strain evidence="6">CLIB89(W29)</strain>
    </source>
</reference>
<evidence type="ECO:0000256" key="1">
    <source>
        <dbReference type="SAM" id="Coils"/>
    </source>
</evidence>